<dbReference type="AlphaFoldDB" id="A0A9I9E403"/>
<feature type="region of interest" description="Disordered" evidence="1">
    <location>
        <begin position="1"/>
        <end position="56"/>
    </location>
</feature>
<accession>A0A9I9E403</accession>
<sequence>AASLRSSRREPLRSAPSRLPQPPLEADPPRVPPADERTRSRSTPARPKPKPKSRVR</sequence>
<evidence type="ECO:0000313" key="2">
    <source>
        <dbReference type="EnsemblPlants" id="MELO3C028345.2.1"/>
    </source>
</evidence>
<feature type="compositionally biased region" description="Pro residues" evidence="1">
    <location>
        <begin position="19"/>
        <end position="32"/>
    </location>
</feature>
<organism evidence="2">
    <name type="scientific">Cucumis melo</name>
    <name type="common">Muskmelon</name>
    <dbReference type="NCBI Taxonomy" id="3656"/>
    <lineage>
        <taxon>Eukaryota</taxon>
        <taxon>Viridiplantae</taxon>
        <taxon>Streptophyta</taxon>
        <taxon>Embryophyta</taxon>
        <taxon>Tracheophyta</taxon>
        <taxon>Spermatophyta</taxon>
        <taxon>Magnoliopsida</taxon>
        <taxon>eudicotyledons</taxon>
        <taxon>Gunneridae</taxon>
        <taxon>Pentapetalae</taxon>
        <taxon>rosids</taxon>
        <taxon>fabids</taxon>
        <taxon>Cucurbitales</taxon>
        <taxon>Cucurbitaceae</taxon>
        <taxon>Benincaseae</taxon>
        <taxon>Cucumis</taxon>
    </lineage>
</organism>
<dbReference type="Gramene" id="MELO3C028345.2.1">
    <property type="protein sequence ID" value="MELO3C028345.2.1"/>
    <property type="gene ID" value="MELO3C028345.2"/>
</dbReference>
<protein>
    <submittedName>
        <fullName evidence="2">Uncharacterized protein</fullName>
    </submittedName>
</protein>
<feature type="compositionally biased region" description="Basic residues" evidence="1">
    <location>
        <begin position="47"/>
        <end position="56"/>
    </location>
</feature>
<proteinExistence type="predicted"/>
<dbReference type="EnsemblPlants" id="MELO3C028345.2.1">
    <property type="protein sequence ID" value="MELO3C028345.2.1"/>
    <property type="gene ID" value="MELO3C028345.2"/>
</dbReference>
<reference evidence="2" key="1">
    <citation type="submission" date="2023-03" db="UniProtKB">
        <authorList>
            <consortium name="EnsemblPlants"/>
        </authorList>
    </citation>
    <scope>IDENTIFICATION</scope>
</reference>
<name>A0A9I9E403_CUCME</name>
<evidence type="ECO:0000256" key="1">
    <source>
        <dbReference type="SAM" id="MobiDB-lite"/>
    </source>
</evidence>